<dbReference type="AlphaFoldDB" id="A0A3B0V9Y6"/>
<feature type="domain" description="Peptidase M16 C-terminal" evidence="3">
    <location>
        <begin position="168"/>
        <end position="343"/>
    </location>
</feature>
<accession>A0A3B0V9Y6</accession>
<dbReference type="SUPFAM" id="SSF63411">
    <property type="entry name" value="LuxS/MPP-like metallohydrolase"/>
    <property type="match status" value="2"/>
</dbReference>
<dbReference type="InterPro" id="IPR011249">
    <property type="entry name" value="Metalloenz_LuxS/M16"/>
</dbReference>
<evidence type="ECO:0000259" key="2">
    <source>
        <dbReference type="Pfam" id="PF00675"/>
    </source>
</evidence>
<organism evidence="4">
    <name type="scientific">hydrothermal vent metagenome</name>
    <dbReference type="NCBI Taxonomy" id="652676"/>
    <lineage>
        <taxon>unclassified sequences</taxon>
        <taxon>metagenomes</taxon>
        <taxon>ecological metagenomes</taxon>
    </lineage>
</organism>
<dbReference type="Gene3D" id="3.30.830.10">
    <property type="entry name" value="Metalloenzyme, LuxS/M16 peptidase-like"/>
    <property type="match status" value="2"/>
</dbReference>
<feature type="domain" description="Peptidase M16 N-terminal" evidence="2">
    <location>
        <begin position="15"/>
        <end position="161"/>
    </location>
</feature>
<reference evidence="4" key="1">
    <citation type="submission" date="2018-06" db="EMBL/GenBank/DDBJ databases">
        <authorList>
            <person name="Zhirakovskaya E."/>
        </authorList>
    </citation>
    <scope>NUCLEOTIDE SEQUENCE</scope>
</reference>
<name>A0A3B0V9Y6_9ZZZZ</name>
<dbReference type="Pfam" id="PF00675">
    <property type="entry name" value="Peptidase_M16"/>
    <property type="match status" value="1"/>
</dbReference>
<comment type="similarity">
    <text evidence="1">Belongs to the peptidase M16 family.</text>
</comment>
<dbReference type="FunFam" id="3.30.830.10:FF:000008">
    <property type="entry name" value="Mitochondrial-processing peptidase subunit beta"/>
    <property type="match status" value="1"/>
</dbReference>
<dbReference type="GO" id="GO:0006508">
    <property type="term" value="P:proteolysis"/>
    <property type="evidence" value="ECO:0007669"/>
    <property type="project" value="UniProtKB-KW"/>
</dbReference>
<evidence type="ECO:0000313" key="4">
    <source>
        <dbReference type="EMBL" id="VAW37530.1"/>
    </source>
</evidence>
<dbReference type="InterPro" id="IPR001431">
    <property type="entry name" value="Pept_M16_Zn_BS"/>
</dbReference>
<keyword evidence="4" id="KW-0645">Protease</keyword>
<dbReference type="GO" id="GO:0046872">
    <property type="term" value="F:metal ion binding"/>
    <property type="evidence" value="ECO:0007669"/>
    <property type="project" value="InterPro"/>
</dbReference>
<keyword evidence="4" id="KW-0378">Hydrolase</keyword>
<dbReference type="InterPro" id="IPR007863">
    <property type="entry name" value="Peptidase_M16_C"/>
</dbReference>
<dbReference type="InterPro" id="IPR050361">
    <property type="entry name" value="MPP/UQCRC_Complex"/>
</dbReference>
<dbReference type="GO" id="GO:0004222">
    <property type="term" value="F:metalloendopeptidase activity"/>
    <property type="evidence" value="ECO:0007669"/>
    <property type="project" value="InterPro"/>
</dbReference>
<proteinExistence type="inferred from homology"/>
<dbReference type="InterPro" id="IPR011765">
    <property type="entry name" value="Pept_M16_N"/>
</dbReference>
<evidence type="ECO:0000259" key="3">
    <source>
        <dbReference type="Pfam" id="PF05193"/>
    </source>
</evidence>
<sequence length="429" mass="47288">MSTVEKAGLKNGVTVVTEYMADALSTTVGIWVKNGSRNEGPKERGISHFIEHMLFKGTERRSPLDIAGELEGVGGVLNAFTGREYTCYYAKVLNKDLPLAIDLLSDILINSTFDKGELERERLVVLQEISMVDDTPDDIVHDLFAANIWRGHPLGRPVLGTEKTVGAFTRDDVLEFFSRRYFAGNMLVTVAGGARHKGVMRLLKNALEGAGSNGGGAVVEPTPPSPMKGVKLIRKPLEQVHLCMGLPVASQTHPDRYKLYILNTLVGGGMSSRLFQEIREKRGLAYSVYSYLSLVRDAGSFVVYAGTSAKDFKKVIGLILKELRSVAAGDINTAEFKRAKEQLKGGMLLGLETSDSRMMKLARDEIYYGRYVPVKEVVTAIDRLTLRQIKATAEKVFRPSDMTLVSIGKVTRRNLPASLKTKTTQRISK</sequence>
<dbReference type="PROSITE" id="PS00143">
    <property type="entry name" value="INSULINASE"/>
    <property type="match status" value="1"/>
</dbReference>
<evidence type="ECO:0000256" key="1">
    <source>
        <dbReference type="ARBA" id="ARBA00007261"/>
    </source>
</evidence>
<protein>
    <submittedName>
        <fullName evidence="4">Uncharacterized zinc protease YmxG</fullName>
    </submittedName>
</protein>
<dbReference type="PANTHER" id="PTHR11851">
    <property type="entry name" value="METALLOPROTEASE"/>
    <property type="match status" value="1"/>
</dbReference>
<gene>
    <name evidence="4" type="ORF">MNBD_DELTA02-68</name>
</gene>
<dbReference type="PANTHER" id="PTHR11851:SF49">
    <property type="entry name" value="MITOCHONDRIAL-PROCESSING PEPTIDASE SUBUNIT ALPHA"/>
    <property type="match status" value="1"/>
</dbReference>
<dbReference type="EMBL" id="UOEZ01000055">
    <property type="protein sequence ID" value="VAW37530.1"/>
    <property type="molecule type" value="Genomic_DNA"/>
</dbReference>
<dbReference type="Pfam" id="PF05193">
    <property type="entry name" value="Peptidase_M16_C"/>
    <property type="match status" value="1"/>
</dbReference>